<dbReference type="GO" id="GO:0002098">
    <property type="term" value="P:tRNA wobble uridine modification"/>
    <property type="evidence" value="ECO:0007669"/>
    <property type="project" value="TreeGrafter"/>
</dbReference>
<dbReference type="EMBL" id="JAHHHN010000017">
    <property type="protein sequence ID" value="MBW4563968.1"/>
    <property type="molecule type" value="Genomic_DNA"/>
</dbReference>
<organism evidence="4 5">
    <name type="scientific">Mojavia pulchra JT2-VF2</name>
    <dbReference type="NCBI Taxonomy" id="287848"/>
    <lineage>
        <taxon>Bacteria</taxon>
        <taxon>Bacillati</taxon>
        <taxon>Cyanobacteriota</taxon>
        <taxon>Cyanophyceae</taxon>
        <taxon>Nostocales</taxon>
        <taxon>Nostocaceae</taxon>
    </lineage>
</organism>
<dbReference type="GO" id="GO:0005737">
    <property type="term" value="C:cytoplasm"/>
    <property type="evidence" value="ECO:0007669"/>
    <property type="project" value="TreeGrafter"/>
</dbReference>
<dbReference type="Pfam" id="PF18709">
    <property type="entry name" value="DLP_helical"/>
    <property type="match status" value="1"/>
</dbReference>
<comment type="caution">
    <text evidence="4">The sequence shown here is derived from an EMBL/GenBank/DDBJ whole genome shotgun (WGS) entry which is preliminary data.</text>
</comment>
<evidence type="ECO:0000256" key="1">
    <source>
        <dbReference type="SAM" id="Coils"/>
    </source>
</evidence>
<proteinExistence type="predicted"/>
<dbReference type="InterPro" id="IPR006073">
    <property type="entry name" value="GTP-bd"/>
</dbReference>
<gene>
    <name evidence="4" type="ORF">KME32_23070</name>
</gene>
<evidence type="ECO:0000259" key="3">
    <source>
        <dbReference type="Pfam" id="PF18709"/>
    </source>
</evidence>
<evidence type="ECO:0000259" key="2">
    <source>
        <dbReference type="Pfam" id="PF01926"/>
    </source>
</evidence>
<feature type="domain" description="Dynamin-like helical" evidence="3">
    <location>
        <begin position="356"/>
        <end position="527"/>
    </location>
</feature>
<dbReference type="GO" id="GO:0005525">
    <property type="term" value="F:GTP binding"/>
    <property type="evidence" value="ECO:0007669"/>
    <property type="project" value="InterPro"/>
</dbReference>
<dbReference type="GO" id="GO:0030488">
    <property type="term" value="P:tRNA methylation"/>
    <property type="evidence" value="ECO:0007669"/>
    <property type="project" value="TreeGrafter"/>
</dbReference>
<dbReference type="Pfam" id="PF01926">
    <property type="entry name" value="MMR_HSR1"/>
    <property type="match status" value="1"/>
</dbReference>
<dbReference type="Proteomes" id="UP000715781">
    <property type="component" value="Unassembled WGS sequence"/>
</dbReference>
<sequence length="553" mass="63426">MSEMKFKQVAKQVEDLCSETLRILSASTDNEIDIFAREFEVFIHEYRQKSQLSIAFIGQYNAGKSTLIKALTGDPSVRISAEICTDMITEYPWKEVLLVDTPGIYAGRTDHDQITLEQISKSDLLIFVVPNELFNPQGGAFFKRVANEMQRVGQMLLVINKMSRERGKPEVLLKSILEVVEPHHPNDFYTCFVDADSYLKAQSEKDEDEKEFLIEESSFDTFLLSLHKLIDKNKLYARLLTPLNRALDILERSYNILSTDNKSARDFLELLHRKMLLIKTSQTRFRNCYIAEFNNLEHEVLMIGEGVASKVDGKHSEEDINWTIKKAEKEIESTTKQTMEKIKLGLEEELSKLQIQLEQLLQSRLGRSLAEEVQVSSTGRKQVDYEEVEGTSEIPSFLRKSPEAVRAIGNFASAVSRDLVYNVGKFFGVKFRPWGAVNGAKFIRGLGPIIGGVGVILEIFLAAKQEKDEAEYEQKLREARADLRRSFRQVASEIRSDYERNIKSEIICGFYESELQDVERQRDELRNNEGSKIEMVNQIKHIIQKIKKQIVTI</sequence>
<reference evidence="4" key="1">
    <citation type="submission" date="2021-05" db="EMBL/GenBank/DDBJ databases">
        <authorList>
            <person name="Pietrasiak N."/>
            <person name="Ward R."/>
            <person name="Stajich J.E."/>
            <person name="Kurbessoian T."/>
        </authorList>
    </citation>
    <scope>NUCLEOTIDE SEQUENCE</scope>
    <source>
        <strain evidence="4">JT2-VF2</strain>
    </source>
</reference>
<feature type="coiled-coil region" evidence="1">
    <location>
        <begin position="462"/>
        <end position="528"/>
    </location>
</feature>
<dbReference type="PANTHER" id="PTHR42714">
    <property type="entry name" value="TRNA MODIFICATION GTPASE GTPBP3"/>
    <property type="match status" value="1"/>
</dbReference>
<evidence type="ECO:0000313" key="5">
    <source>
        <dbReference type="Proteomes" id="UP000715781"/>
    </source>
</evidence>
<keyword evidence="1" id="KW-0175">Coiled coil</keyword>
<feature type="domain" description="G" evidence="2">
    <location>
        <begin position="54"/>
        <end position="161"/>
    </location>
</feature>
<accession>A0A951Q311</accession>
<dbReference type="SUPFAM" id="SSF52540">
    <property type="entry name" value="P-loop containing nucleoside triphosphate hydrolases"/>
    <property type="match status" value="1"/>
</dbReference>
<dbReference type="AlphaFoldDB" id="A0A951Q311"/>
<dbReference type="InterPro" id="IPR027417">
    <property type="entry name" value="P-loop_NTPase"/>
</dbReference>
<reference evidence="4" key="2">
    <citation type="journal article" date="2022" name="Microbiol. Resour. Announc.">
        <title>Metagenome Sequencing to Explore Phylogenomics of Terrestrial Cyanobacteria.</title>
        <authorList>
            <person name="Ward R.D."/>
            <person name="Stajich J.E."/>
            <person name="Johansen J.R."/>
            <person name="Huntemann M."/>
            <person name="Clum A."/>
            <person name="Foster B."/>
            <person name="Foster B."/>
            <person name="Roux S."/>
            <person name="Palaniappan K."/>
            <person name="Varghese N."/>
            <person name="Mukherjee S."/>
            <person name="Reddy T.B.K."/>
            <person name="Daum C."/>
            <person name="Copeland A."/>
            <person name="Chen I.A."/>
            <person name="Ivanova N.N."/>
            <person name="Kyrpides N.C."/>
            <person name="Shapiro N."/>
            <person name="Eloe-Fadrosh E.A."/>
            <person name="Pietrasiak N."/>
        </authorList>
    </citation>
    <scope>NUCLEOTIDE SEQUENCE</scope>
    <source>
        <strain evidence="4">JT2-VF2</strain>
    </source>
</reference>
<protein>
    <submittedName>
        <fullName evidence="4">50S ribosome-binding GTPase</fullName>
    </submittedName>
</protein>
<evidence type="ECO:0000313" key="4">
    <source>
        <dbReference type="EMBL" id="MBW4563968.1"/>
    </source>
</evidence>
<name>A0A951Q311_9NOST</name>
<dbReference type="PANTHER" id="PTHR42714:SF2">
    <property type="entry name" value="TRNA MODIFICATION GTPASE GTPBP3, MITOCHONDRIAL"/>
    <property type="match status" value="1"/>
</dbReference>
<dbReference type="Gene3D" id="3.40.50.300">
    <property type="entry name" value="P-loop containing nucleotide triphosphate hydrolases"/>
    <property type="match status" value="1"/>
</dbReference>
<feature type="coiled-coil region" evidence="1">
    <location>
        <begin position="317"/>
        <end position="363"/>
    </location>
</feature>
<dbReference type="InterPro" id="IPR040576">
    <property type="entry name" value="DLP_helical"/>
</dbReference>